<organism evidence="1 2">
    <name type="scientific">Kribbella caucasensis</name>
    <dbReference type="NCBI Taxonomy" id="2512215"/>
    <lineage>
        <taxon>Bacteria</taxon>
        <taxon>Bacillati</taxon>
        <taxon>Actinomycetota</taxon>
        <taxon>Actinomycetes</taxon>
        <taxon>Propionibacteriales</taxon>
        <taxon>Kribbellaceae</taxon>
        <taxon>Kribbella</taxon>
    </lineage>
</organism>
<dbReference type="EMBL" id="SNWQ01000020">
    <property type="protein sequence ID" value="TDO36399.1"/>
    <property type="molecule type" value="Genomic_DNA"/>
</dbReference>
<dbReference type="AlphaFoldDB" id="A0A4R6JJZ0"/>
<keyword evidence="2" id="KW-1185">Reference proteome</keyword>
<proteinExistence type="predicted"/>
<comment type="caution">
    <text evidence="1">The sequence shown here is derived from an EMBL/GenBank/DDBJ whole genome shotgun (WGS) entry which is preliminary data.</text>
</comment>
<dbReference type="Proteomes" id="UP000295388">
    <property type="component" value="Unassembled WGS sequence"/>
</dbReference>
<sequence length="187" mass="20394">MPKASDSSNRRIILAGANPGLRLFDTEGKVTAYASIWMVDWSVRGSGTAVILWFDGIVRVVSEDVDLAAWLERYFVRSFLEVQGLPWHEPAVERDLVQVSMNLANGLTAKAADIQIEMGGVLDRRQFATDNFQLADGMHSLSLVIAPVRSATISIGGASVPGFVQVDNSQDKPGSSAFLTTAEVWRR</sequence>
<reference evidence="1 2" key="1">
    <citation type="submission" date="2019-03" db="EMBL/GenBank/DDBJ databases">
        <title>Genomic Encyclopedia of Type Strains, Phase III (KMG-III): the genomes of soil and plant-associated and newly described type strains.</title>
        <authorList>
            <person name="Whitman W."/>
        </authorList>
    </citation>
    <scope>NUCLEOTIDE SEQUENCE [LARGE SCALE GENOMIC DNA]</scope>
    <source>
        <strain evidence="1 2">VKM Ac-2527</strain>
    </source>
</reference>
<name>A0A4R6JJZ0_9ACTN</name>
<accession>A0A4R6JJZ0</accession>
<gene>
    <name evidence="1" type="ORF">EV643_120131</name>
</gene>
<dbReference type="RefSeq" id="WP_133804154.1">
    <property type="nucleotide sequence ID" value="NZ_SNWQ01000020.1"/>
</dbReference>
<protein>
    <submittedName>
        <fullName evidence="1">Uncharacterized protein</fullName>
    </submittedName>
</protein>
<evidence type="ECO:0000313" key="1">
    <source>
        <dbReference type="EMBL" id="TDO36399.1"/>
    </source>
</evidence>
<evidence type="ECO:0000313" key="2">
    <source>
        <dbReference type="Proteomes" id="UP000295388"/>
    </source>
</evidence>
<dbReference type="OrthoDB" id="3817406at2"/>